<sequence length="203" mass="21439">MDSGVRWLAHASWHFSVTFVRGLDSEELGRRLGADPAAAPVLATAREIEGLLVDPNVGIARLGEAGGWAFAAEYGEAHGTRHGVLAELSRGGEAVNLDPQTDHPPSMFSCAAGGELLCSFGLAEEGRRWGSNPDLLNTALESAGVFLPDGSVLEAGASRHAQRIAMSLGVIERHFGLSLPRELVEQGELRTVSVNGHPNLDSL</sequence>
<dbReference type="InterPro" id="IPR045592">
    <property type="entry name" value="DUF6461"/>
</dbReference>
<name>A0ABS2TXI1_9ACTN</name>
<dbReference type="EMBL" id="JADKYB010000015">
    <property type="protein sequence ID" value="MBM9508044.1"/>
    <property type="molecule type" value="Genomic_DNA"/>
</dbReference>
<proteinExistence type="predicted"/>
<evidence type="ECO:0000313" key="1">
    <source>
        <dbReference type="EMBL" id="MBM9508044.1"/>
    </source>
</evidence>
<reference evidence="1 2" key="1">
    <citation type="submission" date="2021-01" db="EMBL/GenBank/DDBJ databases">
        <title>Streptomyces acididurans sp. nov., isolated from a peat swamp forest soil.</title>
        <authorList>
            <person name="Chantavorakit T."/>
            <person name="Duangmal K."/>
        </authorList>
    </citation>
    <scope>NUCLEOTIDE SEQUENCE [LARGE SCALE GENOMIC DNA]</scope>
    <source>
        <strain evidence="1 2">KK5PA1</strain>
    </source>
</reference>
<keyword evidence="2" id="KW-1185">Reference proteome</keyword>
<protein>
    <submittedName>
        <fullName evidence="1">Uncharacterized protein</fullName>
    </submittedName>
</protein>
<dbReference type="Proteomes" id="UP000749040">
    <property type="component" value="Unassembled WGS sequence"/>
</dbReference>
<evidence type="ECO:0000313" key="2">
    <source>
        <dbReference type="Proteomes" id="UP000749040"/>
    </source>
</evidence>
<dbReference type="RefSeq" id="WP_205359905.1">
    <property type="nucleotide sequence ID" value="NZ_JADKYB010000015.1"/>
</dbReference>
<accession>A0ABS2TXI1</accession>
<organism evidence="1 2">
    <name type="scientific">Actinacidiphila acididurans</name>
    <dbReference type="NCBI Taxonomy" id="2784346"/>
    <lineage>
        <taxon>Bacteria</taxon>
        <taxon>Bacillati</taxon>
        <taxon>Actinomycetota</taxon>
        <taxon>Actinomycetes</taxon>
        <taxon>Kitasatosporales</taxon>
        <taxon>Streptomycetaceae</taxon>
        <taxon>Actinacidiphila</taxon>
    </lineage>
</organism>
<gene>
    <name evidence="1" type="ORF">ITX44_26530</name>
</gene>
<dbReference type="Pfam" id="PF20062">
    <property type="entry name" value="DUF6461"/>
    <property type="match status" value="1"/>
</dbReference>
<comment type="caution">
    <text evidence="1">The sequence shown here is derived from an EMBL/GenBank/DDBJ whole genome shotgun (WGS) entry which is preliminary data.</text>
</comment>